<protein>
    <recommendedName>
        <fullName evidence="3">Apea-like HEPN domain-containing protein</fullName>
    </recommendedName>
</protein>
<evidence type="ECO:0000313" key="2">
    <source>
        <dbReference type="Proteomes" id="UP000215199"/>
    </source>
</evidence>
<dbReference type="Proteomes" id="UP000215199">
    <property type="component" value="Unassembled WGS sequence"/>
</dbReference>
<organism evidence="1 2">
    <name type="scientific">Amycolatopsis vastitatis</name>
    <dbReference type="NCBI Taxonomy" id="1905142"/>
    <lineage>
        <taxon>Bacteria</taxon>
        <taxon>Bacillati</taxon>
        <taxon>Actinomycetota</taxon>
        <taxon>Actinomycetes</taxon>
        <taxon>Pseudonocardiales</taxon>
        <taxon>Pseudonocardiaceae</taxon>
        <taxon>Amycolatopsis</taxon>
    </lineage>
</organism>
<proteinExistence type="predicted"/>
<sequence length="425" mass="46670">MSCGLRKLTSDEMNWFFHHLRQQVPELASCGQAAHAGRPNLTFTSTSAASTLRLFLSKGRELHYDVVGTVKDVSAERAWWSTVVAEAVRSFTSDPPRQRSWVAVIGPAPDQGAALERGVFVPTRLEAPVEIGPMVLSPVSQWITQVYPHPADRSRPYPVSFWPIEVRGTVSAHYTPGAQDLAAYDLARLCLLLSLAWNQSWIHWTWPHVDEPDALNRYVDDWQLEMVHCWRPQPAPPVPAAQPLVVPPWLPDAWSLLEQRASKSRALEACDAALRDVAEGRPSAAGVQFVAMLEQLTGAPAGGNEAAKLRRKAALGLLAEFFANGQAMTKEDEKLAEDILMYGLRSATGHAGTRHGSEPRLGMPIRVTSIDGDPAHTYGMKVDVLSEVCRAMLVHSLGGPPADPELIKDRWRAITSGALIITDRV</sequence>
<accession>A0A229SRF0</accession>
<reference evidence="2" key="1">
    <citation type="submission" date="2017-07" db="EMBL/GenBank/DDBJ databases">
        <title>Comparative genome mining reveals phylogenetic distribution patterns of secondary metabolites in Amycolatopsis.</title>
        <authorList>
            <person name="Adamek M."/>
            <person name="Alanjary M."/>
            <person name="Sales-Ortells H."/>
            <person name="Goodfellow M."/>
            <person name="Bull A.T."/>
            <person name="Kalinowski J."/>
            <person name="Ziemert N."/>
        </authorList>
    </citation>
    <scope>NUCLEOTIDE SEQUENCE [LARGE SCALE GENOMIC DNA]</scope>
    <source>
        <strain evidence="2">H5</strain>
    </source>
</reference>
<keyword evidence="2" id="KW-1185">Reference proteome</keyword>
<evidence type="ECO:0000313" key="1">
    <source>
        <dbReference type="EMBL" id="OXM61392.1"/>
    </source>
</evidence>
<name>A0A229SRF0_9PSEU</name>
<dbReference type="AlphaFoldDB" id="A0A229SRF0"/>
<comment type="caution">
    <text evidence="1">The sequence shown here is derived from an EMBL/GenBank/DDBJ whole genome shotgun (WGS) entry which is preliminary data.</text>
</comment>
<gene>
    <name evidence="1" type="ORF">CF165_38620</name>
</gene>
<evidence type="ECO:0008006" key="3">
    <source>
        <dbReference type="Google" id="ProtNLM"/>
    </source>
</evidence>
<dbReference type="EMBL" id="NMUL01000047">
    <property type="protein sequence ID" value="OXM61392.1"/>
    <property type="molecule type" value="Genomic_DNA"/>
</dbReference>